<accession>A0A918WJU9</accession>
<evidence type="ECO:0000313" key="1">
    <source>
        <dbReference type="EMBL" id="GHC49487.1"/>
    </source>
</evidence>
<evidence type="ECO:0000313" key="2">
    <source>
        <dbReference type="Proteomes" id="UP000638981"/>
    </source>
</evidence>
<protein>
    <submittedName>
        <fullName evidence="1">Uncharacterized protein</fullName>
    </submittedName>
</protein>
<reference evidence="1" key="1">
    <citation type="journal article" date="2014" name="Int. J. Syst. Evol. Microbiol.">
        <title>Complete genome sequence of Corynebacterium casei LMG S-19264T (=DSM 44701T), isolated from a smear-ripened cheese.</title>
        <authorList>
            <consortium name="US DOE Joint Genome Institute (JGI-PGF)"/>
            <person name="Walter F."/>
            <person name="Albersmeier A."/>
            <person name="Kalinowski J."/>
            <person name="Ruckert C."/>
        </authorList>
    </citation>
    <scope>NUCLEOTIDE SEQUENCE</scope>
    <source>
        <strain evidence="1">KCTC 23310</strain>
    </source>
</reference>
<dbReference type="AlphaFoldDB" id="A0A918WJU9"/>
<name>A0A918WJU9_9RHOB</name>
<keyword evidence="2" id="KW-1185">Reference proteome</keyword>
<reference evidence="1" key="2">
    <citation type="submission" date="2020-09" db="EMBL/GenBank/DDBJ databases">
        <authorList>
            <person name="Sun Q."/>
            <person name="Kim S."/>
        </authorList>
    </citation>
    <scope>NUCLEOTIDE SEQUENCE</scope>
    <source>
        <strain evidence="1">KCTC 23310</strain>
    </source>
</reference>
<proteinExistence type="predicted"/>
<dbReference type="EMBL" id="BMYJ01000002">
    <property type="protein sequence ID" value="GHC49487.1"/>
    <property type="molecule type" value="Genomic_DNA"/>
</dbReference>
<dbReference type="Proteomes" id="UP000638981">
    <property type="component" value="Unassembled WGS sequence"/>
</dbReference>
<gene>
    <name evidence="1" type="ORF">GCM10007315_09570</name>
</gene>
<comment type="caution">
    <text evidence="1">The sequence shown here is derived from an EMBL/GenBank/DDBJ whole genome shotgun (WGS) entry which is preliminary data.</text>
</comment>
<organism evidence="1 2">
    <name type="scientific">Neogemmobacter tilapiae</name>
    <dbReference type="NCBI Taxonomy" id="875041"/>
    <lineage>
        <taxon>Bacteria</taxon>
        <taxon>Pseudomonadati</taxon>
        <taxon>Pseudomonadota</taxon>
        <taxon>Alphaproteobacteria</taxon>
        <taxon>Rhodobacterales</taxon>
        <taxon>Paracoccaceae</taxon>
        <taxon>Neogemmobacter</taxon>
    </lineage>
</organism>
<sequence>MTVSKGAVLNFRCPYQAKVIKMFDISNRPMVRTGTGRFMMGLGGWLGWAWIGPSGGWGQGGWGATPPAADHLKWIFAVRCAFMAHHHARKGAP</sequence>